<comment type="caution">
    <text evidence="1">The sequence shown here is derived from an EMBL/GenBank/DDBJ whole genome shotgun (WGS) entry which is preliminary data.</text>
</comment>
<protein>
    <submittedName>
        <fullName evidence="1">Uncharacterized protein</fullName>
    </submittedName>
</protein>
<evidence type="ECO:0000313" key="2">
    <source>
        <dbReference type="Proteomes" id="UP001295684"/>
    </source>
</evidence>
<dbReference type="Proteomes" id="UP001295684">
    <property type="component" value="Unassembled WGS sequence"/>
</dbReference>
<proteinExistence type="predicted"/>
<sequence length="99" mass="11610">MNLSCKAHSQRNKIKVLANFLLSVLLEFSSLRYKSKLRVSELCRVDRLQEHFSLIFLELHGCYYPNQDFNSYISAMKSRIYLICNVQRCLLTKVTSARC</sequence>
<organism evidence="1 2">
    <name type="scientific">Euplotes crassus</name>
    <dbReference type="NCBI Taxonomy" id="5936"/>
    <lineage>
        <taxon>Eukaryota</taxon>
        <taxon>Sar</taxon>
        <taxon>Alveolata</taxon>
        <taxon>Ciliophora</taxon>
        <taxon>Intramacronucleata</taxon>
        <taxon>Spirotrichea</taxon>
        <taxon>Hypotrichia</taxon>
        <taxon>Euplotida</taxon>
        <taxon>Euplotidae</taxon>
        <taxon>Moneuplotes</taxon>
    </lineage>
</organism>
<name>A0AAD1UMC2_EUPCR</name>
<dbReference type="EMBL" id="CAMPGE010008953">
    <property type="protein sequence ID" value="CAI2367834.1"/>
    <property type="molecule type" value="Genomic_DNA"/>
</dbReference>
<dbReference type="AlphaFoldDB" id="A0AAD1UMC2"/>
<reference evidence="1" key="1">
    <citation type="submission" date="2023-07" db="EMBL/GenBank/DDBJ databases">
        <authorList>
            <consortium name="AG Swart"/>
            <person name="Singh M."/>
            <person name="Singh A."/>
            <person name="Seah K."/>
            <person name="Emmerich C."/>
        </authorList>
    </citation>
    <scope>NUCLEOTIDE SEQUENCE</scope>
    <source>
        <strain evidence="1">DP1</strain>
    </source>
</reference>
<gene>
    <name evidence="1" type="ORF">ECRASSUSDP1_LOCUS9122</name>
</gene>
<accession>A0AAD1UMC2</accession>
<evidence type="ECO:0000313" key="1">
    <source>
        <dbReference type="EMBL" id="CAI2367834.1"/>
    </source>
</evidence>
<keyword evidence="2" id="KW-1185">Reference proteome</keyword>